<protein>
    <submittedName>
        <fullName evidence="1">Uncharacterized protein</fullName>
    </submittedName>
</protein>
<comment type="caution">
    <text evidence="1">The sequence shown here is derived from an EMBL/GenBank/DDBJ whole genome shotgun (WGS) entry which is preliminary data.</text>
</comment>
<accession>A0ABQ5CSY7</accession>
<proteinExistence type="predicted"/>
<organism evidence="1 2">
    <name type="scientific">Tanacetum coccineum</name>
    <dbReference type="NCBI Taxonomy" id="301880"/>
    <lineage>
        <taxon>Eukaryota</taxon>
        <taxon>Viridiplantae</taxon>
        <taxon>Streptophyta</taxon>
        <taxon>Embryophyta</taxon>
        <taxon>Tracheophyta</taxon>
        <taxon>Spermatophyta</taxon>
        <taxon>Magnoliopsida</taxon>
        <taxon>eudicotyledons</taxon>
        <taxon>Gunneridae</taxon>
        <taxon>Pentapetalae</taxon>
        <taxon>asterids</taxon>
        <taxon>campanulids</taxon>
        <taxon>Asterales</taxon>
        <taxon>Asteraceae</taxon>
        <taxon>Asteroideae</taxon>
        <taxon>Anthemideae</taxon>
        <taxon>Anthemidinae</taxon>
        <taxon>Tanacetum</taxon>
    </lineage>
</organism>
<reference evidence="1" key="2">
    <citation type="submission" date="2022-01" db="EMBL/GenBank/DDBJ databases">
        <authorList>
            <person name="Yamashiro T."/>
            <person name="Shiraishi A."/>
            <person name="Satake H."/>
            <person name="Nakayama K."/>
        </authorList>
    </citation>
    <scope>NUCLEOTIDE SEQUENCE</scope>
</reference>
<keyword evidence="2" id="KW-1185">Reference proteome</keyword>
<evidence type="ECO:0000313" key="2">
    <source>
        <dbReference type="Proteomes" id="UP001151760"/>
    </source>
</evidence>
<evidence type="ECO:0000313" key="1">
    <source>
        <dbReference type="EMBL" id="GJT30191.1"/>
    </source>
</evidence>
<name>A0ABQ5CSY7_9ASTR</name>
<gene>
    <name evidence="1" type="ORF">Tco_0910466</name>
</gene>
<dbReference type="Proteomes" id="UP001151760">
    <property type="component" value="Unassembled WGS sequence"/>
</dbReference>
<sequence>MTTLTKTTSNSQMRNDIMTAGSKVRLPMLATGRYTQWQSHFLRYVDTKPNKKELRQCIFDVGEQGIVPEKAKITLMPRVLKQFIIDFEWN</sequence>
<dbReference type="EMBL" id="BQNB010014604">
    <property type="protein sequence ID" value="GJT30191.1"/>
    <property type="molecule type" value="Genomic_DNA"/>
</dbReference>
<reference evidence="1" key="1">
    <citation type="journal article" date="2022" name="Int. J. Mol. Sci.">
        <title>Draft Genome of Tanacetum Coccineum: Genomic Comparison of Closely Related Tanacetum-Family Plants.</title>
        <authorList>
            <person name="Yamashiro T."/>
            <person name="Shiraishi A."/>
            <person name="Nakayama K."/>
            <person name="Satake H."/>
        </authorList>
    </citation>
    <scope>NUCLEOTIDE SEQUENCE</scope>
</reference>